<organism evidence="2 3">
    <name type="scientific">Anoxybacillus flavithermus</name>
    <dbReference type="NCBI Taxonomy" id="33934"/>
    <lineage>
        <taxon>Bacteria</taxon>
        <taxon>Bacillati</taxon>
        <taxon>Bacillota</taxon>
        <taxon>Bacilli</taxon>
        <taxon>Bacillales</taxon>
        <taxon>Anoxybacillaceae</taxon>
        <taxon>Anoxybacillus</taxon>
    </lineage>
</organism>
<sequence length="154" mass="17551">MGNSKTFLEQAIQEKNIRKIRNAIGSYIMADPLDRNGEIANAVRKVEAAGINIWQEHDGRDFEYDCTKWDKEYFTLLQSQLTLNFSKKRFEHMLEVGRKVYEAEQTIRSSDSFTLKVKPTQSLKGKQDPLGKFLTAGTVVIAAAAAVLYYLIKK</sequence>
<reference evidence="2 3" key="1">
    <citation type="submission" date="2016-03" db="EMBL/GenBank/DDBJ databases">
        <title>Spore heat resistance.</title>
        <authorList>
            <person name="Boekhorst J."/>
            <person name="Berendsen E.M."/>
            <person name="Wells-Bennik M.H."/>
            <person name="Kuipers O.P."/>
        </authorList>
    </citation>
    <scope>NUCLEOTIDE SEQUENCE [LARGE SCALE GENOMIC DNA]</scope>
    <source>
        <strain evidence="2 3">AF16</strain>
    </source>
</reference>
<evidence type="ECO:0000313" key="2">
    <source>
        <dbReference type="EMBL" id="OAO83176.1"/>
    </source>
</evidence>
<dbReference type="EMBL" id="LUCQ01000007">
    <property type="protein sequence ID" value="OAO83176.1"/>
    <property type="molecule type" value="Genomic_DNA"/>
</dbReference>
<evidence type="ECO:0000256" key="1">
    <source>
        <dbReference type="SAM" id="Phobius"/>
    </source>
</evidence>
<dbReference type="PATRIC" id="fig|33934.7.peg.3053"/>
<keyword evidence="1" id="KW-0812">Transmembrane</keyword>
<protein>
    <submittedName>
        <fullName evidence="2">Uncharacterized protein</fullName>
    </submittedName>
</protein>
<accession>A0A178TNM5</accession>
<dbReference type="OrthoDB" id="2974296at2"/>
<feature type="transmembrane region" description="Helical" evidence="1">
    <location>
        <begin position="133"/>
        <end position="152"/>
    </location>
</feature>
<keyword evidence="3" id="KW-1185">Reference proteome</keyword>
<keyword evidence="1" id="KW-1133">Transmembrane helix</keyword>
<name>A0A178TNM5_9BACL</name>
<comment type="caution">
    <text evidence="2">The sequence shown here is derived from an EMBL/GenBank/DDBJ whole genome shotgun (WGS) entry which is preliminary data.</text>
</comment>
<dbReference type="Proteomes" id="UP000078336">
    <property type="component" value="Unassembled WGS sequence"/>
</dbReference>
<keyword evidence="1" id="KW-0472">Membrane</keyword>
<dbReference type="AlphaFoldDB" id="A0A178TNM5"/>
<dbReference type="RefSeq" id="WP_004891157.1">
    <property type="nucleotide sequence ID" value="NZ_LUCQ01000007.1"/>
</dbReference>
<evidence type="ECO:0000313" key="3">
    <source>
        <dbReference type="Proteomes" id="UP000078336"/>
    </source>
</evidence>
<proteinExistence type="predicted"/>
<gene>
    <name evidence="2" type="ORF">TAF16_0076</name>
</gene>